<comment type="caution">
    <text evidence="1">The sequence shown here is derived from an EMBL/GenBank/DDBJ whole genome shotgun (WGS) entry which is preliminary data.</text>
</comment>
<protein>
    <submittedName>
        <fullName evidence="1">Uncharacterized protein</fullName>
    </submittedName>
</protein>
<proteinExistence type="predicted"/>
<gene>
    <name evidence="1" type="ORF">GCM10008014_00130</name>
</gene>
<evidence type="ECO:0000313" key="1">
    <source>
        <dbReference type="EMBL" id="GGH40910.1"/>
    </source>
</evidence>
<dbReference type="EMBL" id="BMFU01000001">
    <property type="protein sequence ID" value="GGH40910.1"/>
    <property type="molecule type" value="Genomic_DNA"/>
</dbReference>
<name>A0ABQ1YY33_9BACL</name>
<organism evidence="1 2">
    <name type="scientific">Paenibacillus silvae</name>
    <dbReference type="NCBI Taxonomy" id="1325358"/>
    <lineage>
        <taxon>Bacteria</taxon>
        <taxon>Bacillati</taxon>
        <taxon>Bacillota</taxon>
        <taxon>Bacilli</taxon>
        <taxon>Bacillales</taxon>
        <taxon>Paenibacillaceae</taxon>
        <taxon>Paenibacillus</taxon>
    </lineage>
</organism>
<dbReference type="Proteomes" id="UP000652153">
    <property type="component" value="Unassembled WGS sequence"/>
</dbReference>
<reference evidence="2" key="1">
    <citation type="journal article" date="2019" name="Int. J. Syst. Evol. Microbiol.">
        <title>The Global Catalogue of Microorganisms (GCM) 10K type strain sequencing project: providing services to taxonomists for standard genome sequencing and annotation.</title>
        <authorList>
            <consortium name="The Broad Institute Genomics Platform"/>
            <consortium name="The Broad Institute Genome Sequencing Center for Infectious Disease"/>
            <person name="Wu L."/>
            <person name="Ma J."/>
        </authorList>
    </citation>
    <scope>NUCLEOTIDE SEQUENCE [LARGE SCALE GENOMIC DNA]</scope>
    <source>
        <strain evidence="2">CGMCC 1.12770</strain>
    </source>
</reference>
<evidence type="ECO:0000313" key="2">
    <source>
        <dbReference type="Proteomes" id="UP000652153"/>
    </source>
</evidence>
<accession>A0ABQ1YY33</accession>
<sequence length="76" mass="8977">MGEHIRYVLVLRGTEDVAALERELRHCSQPIIVLSDNLENVFPYNHVLTAAHLLLDQDLREDYKFMRQRAGEWQRS</sequence>
<keyword evidence="2" id="KW-1185">Reference proteome</keyword>